<proteinExistence type="predicted"/>
<dbReference type="SUPFAM" id="SSF51126">
    <property type="entry name" value="Pectin lyase-like"/>
    <property type="match status" value="2"/>
</dbReference>
<comment type="caution">
    <text evidence="1">The sequence shown here is derived from an EMBL/GenBank/DDBJ whole genome shotgun (WGS) entry which is preliminary data.</text>
</comment>
<name>A0ABV2T9A0_9BACT</name>
<protein>
    <recommendedName>
        <fullName evidence="3">Parallel beta helix pectate lyase-like protein</fullName>
    </recommendedName>
</protein>
<gene>
    <name evidence="1" type="ORF">ABR189_15150</name>
</gene>
<keyword evidence="2" id="KW-1185">Reference proteome</keyword>
<evidence type="ECO:0008006" key="3">
    <source>
        <dbReference type="Google" id="ProtNLM"/>
    </source>
</evidence>
<dbReference type="InterPro" id="IPR012334">
    <property type="entry name" value="Pectin_lyas_fold"/>
</dbReference>
<dbReference type="Proteomes" id="UP001549749">
    <property type="component" value="Unassembled WGS sequence"/>
</dbReference>
<dbReference type="InterPro" id="IPR011050">
    <property type="entry name" value="Pectin_lyase_fold/virulence"/>
</dbReference>
<dbReference type="EMBL" id="JBEXAC010000002">
    <property type="protein sequence ID" value="MET6998719.1"/>
    <property type="molecule type" value="Genomic_DNA"/>
</dbReference>
<sequence>MKFETIYLLKQNAGTNPNDHCHVLGYTAPGDTGGGEFYWDSTSTADDDGGTIFAITGSSAPGRWKRLYSGAVYPTWFGAKGDGSTDDTALLSYCLNNFPQIDLDGRNFKVSNISITNDTSITNGVISLFLRSRISLYANLIIEQVTFDALEQPVRTALLYGRSGSITASNCTFKNIKTTTPPSSFSEDMANQYGIISEMAGCHVMLDNVCFENISAMGDADGSETYNGFCGGIYLFGEKTISYLDPTAADYYQKVYSDPSKISITNCIFKNIYTLKHPLNGGALDTDADAIRISITSYNDSFDINHNILIDQNRFIDIQKSCVKAGNFNGLVLTNSVISTEKMTTRPMVGAFRIQPVKNVLVSNVLYNGSCTFLMYARGSKHIHFHNISNLETSMIETAFQVMEDCENIDISDSNITCGRFLNIEKGAGTFACNGLRVTDCHAVQQTAQSPFVRISKAPDVSIAGCQLITIDTPTIDCITILDTPNFSLSNSSLFYGRSAIVCTENNLSTANNITISSSKFERQQYATGSRHLLLRATTGTNPQLTGIIVSNCYFSANSQTTKTNDEIMLITAKELALSDLQLIIHHIGTNDAQPSQGLIQLLQCSKVNINNITASHDYVPTGAAFAVLLRECNTITINGVSAYNADAVTLYDLNIDKISATNIFSKIGRKSLEYTIATPPANRYFSDFAEIL</sequence>
<dbReference type="Gene3D" id="2.160.20.10">
    <property type="entry name" value="Single-stranded right-handed beta-helix, Pectin lyase-like"/>
    <property type="match status" value="1"/>
</dbReference>
<dbReference type="RefSeq" id="WP_354661359.1">
    <property type="nucleotide sequence ID" value="NZ_JBEXAC010000002.1"/>
</dbReference>
<evidence type="ECO:0000313" key="1">
    <source>
        <dbReference type="EMBL" id="MET6998719.1"/>
    </source>
</evidence>
<organism evidence="1 2">
    <name type="scientific">Chitinophaga defluvii</name>
    <dbReference type="NCBI Taxonomy" id="3163343"/>
    <lineage>
        <taxon>Bacteria</taxon>
        <taxon>Pseudomonadati</taxon>
        <taxon>Bacteroidota</taxon>
        <taxon>Chitinophagia</taxon>
        <taxon>Chitinophagales</taxon>
        <taxon>Chitinophagaceae</taxon>
        <taxon>Chitinophaga</taxon>
    </lineage>
</organism>
<evidence type="ECO:0000313" key="2">
    <source>
        <dbReference type="Proteomes" id="UP001549749"/>
    </source>
</evidence>
<reference evidence="1 2" key="1">
    <citation type="submission" date="2024-06" db="EMBL/GenBank/DDBJ databases">
        <title>Chitinophaga defluvii sp. nov., isolated from municipal sewage.</title>
        <authorList>
            <person name="Zhang L."/>
        </authorList>
    </citation>
    <scope>NUCLEOTIDE SEQUENCE [LARGE SCALE GENOMIC DNA]</scope>
    <source>
        <strain evidence="1 2">H8</strain>
    </source>
</reference>
<accession>A0ABV2T9A0</accession>